<comment type="pathway">
    <text evidence="1">Carbohydrate degradation; glycolysis; pyruvate from D-glyceraldehyde 3-phosphate: step 5/5.</text>
</comment>
<evidence type="ECO:0000256" key="4">
    <source>
        <dbReference type="ARBA" id="ARBA00022679"/>
    </source>
</evidence>
<dbReference type="GO" id="GO:0016301">
    <property type="term" value="F:kinase activity"/>
    <property type="evidence" value="ECO:0007669"/>
    <property type="project" value="UniProtKB-KW"/>
</dbReference>
<dbReference type="InterPro" id="IPR040442">
    <property type="entry name" value="Pyrv_kinase-like_dom_sf"/>
</dbReference>
<keyword evidence="5" id="KW-0479">Metal-binding</keyword>
<dbReference type="Pfam" id="PF00224">
    <property type="entry name" value="PK"/>
    <property type="match status" value="1"/>
</dbReference>
<name>A0ABV2H7H5_9HYPH</name>
<evidence type="ECO:0000256" key="6">
    <source>
        <dbReference type="ARBA" id="ARBA00022741"/>
    </source>
</evidence>
<gene>
    <name evidence="13" type="ORF">ABID21_002624</name>
</gene>
<evidence type="ECO:0000313" key="14">
    <source>
        <dbReference type="Proteomes" id="UP001549031"/>
    </source>
</evidence>
<keyword evidence="8" id="KW-0067">ATP-binding</keyword>
<keyword evidence="6" id="KW-0547">Nucleotide-binding</keyword>
<dbReference type="Gene3D" id="3.20.20.60">
    <property type="entry name" value="Phosphoenolpyruvate-binding domains"/>
    <property type="match status" value="1"/>
</dbReference>
<evidence type="ECO:0000256" key="9">
    <source>
        <dbReference type="ARBA" id="ARBA00022842"/>
    </source>
</evidence>
<evidence type="ECO:0000256" key="1">
    <source>
        <dbReference type="ARBA" id="ARBA00004997"/>
    </source>
</evidence>
<dbReference type="PANTHER" id="PTHR11817">
    <property type="entry name" value="PYRUVATE KINASE"/>
    <property type="match status" value="1"/>
</dbReference>
<feature type="domain" description="Pyruvate kinase barrel" evidence="12">
    <location>
        <begin position="6"/>
        <end position="95"/>
    </location>
</feature>
<keyword evidence="14" id="KW-1185">Reference proteome</keyword>
<dbReference type="InterPro" id="IPR015806">
    <property type="entry name" value="Pyrv_Knase_insert_dom_sf"/>
</dbReference>
<dbReference type="EC" id="2.7.1.40" evidence="3"/>
<comment type="similarity">
    <text evidence="2">Belongs to the pyruvate kinase family.</text>
</comment>
<evidence type="ECO:0000259" key="12">
    <source>
        <dbReference type="Pfam" id="PF00224"/>
    </source>
</evidence>
<dbReference type="EMBL" id="JBEPLJ010000009">
    <property type="protein sequence ID" value="MET3586506.1"/>
    <property type="molecule type" value="Genomic_DNA"/>
</dbReference>
<protein>
    <recommendedName>
        <fullName evidence="3">pyruvate kinase</fullName>
        <ecNumber evidence="3">2.7.1.40</ecNumber>
    </recommendedName>
</protein>
<keyword evidence="9" id="KW-0460">Magnesium</keyword>
<accession>A0ABV2H7H5</accession>
<dbReference type="InterPro" id="IPR001697">
    <property type="entry name" value="Pyr_Knase"/>
</dbReference>
<evidence type="ECO:0000256" key="8">
    <source>
        <dbReference type="ARBA" id="ARBA00022840"/>
    </source>
</evidence>
<evidence type="ECO:0000256" key="11">
    <source>
        <dbReference type="ARBA" id="ARBA00023317"/>
    </source>
</evidence>
<proteinExistence type="inferred from homology"/>
<sequence>MTRTKINGTKLKWEKGLNLPDTALGLSPSTTKDHEDLAVVTEHADMLGYSFLSRPDDIDMLEDILAELPPGDRPLGLVAKIEQPEALSNLPALIAVALRHHRSSG</sequence>
<keyword evidence="4" id="KW-0808">Transferase</keyword>
<comment type="caution">
    <text evidence="13">The sequence shown here is derived from an EMBL/GenBank/DDBJ whole genome shotgun (WGS) entry which is preliminary data.</text>
</comment>
<keyword evidence="11 13" id="KW-0670">Pyruvate</keyword>
<evidence type="ECO:0000256" key="5">
    <source>
        <dbReference type="ARBA" id="ARBA00022723"/>
    </source>
</evidence>
<organism evidence="13 14">
    <name type="scientific">Pseudorhizobium tarimense</name>
    <dbReference type="NCBI Taxonomy" id="1079109"/>
    <lineage>
        <taxon>Bacteria</taxon>
        <taxon>Pseudomonadati</taxon>
        <taxon>Pseudomonadota</taxon>
        <taxon>Alphaproteobacteria</taxon>
        <taxon>Hyphomicrobiales</taxon>
        <taxon>Rhizobiaceae</taxon>
        <taxon>Rhizobium/Agrobacterium group</taxon>
        <taxon>Pseudorhizobium</taxon>
    </lineage>
</organism>
<dbReference type="InterPro" id="IPR015813">
    <property type="entry name" value="Pyrv/PenolPyrv_kinase-like_dom"/>
</dbReference>
<evidence type="ECO:0000313" key="13">
    <source>
        <dbReference type="EMBL" id="MET3586506.1"/>
    </source>
</evidence>
<reference evidence="13 14" key="1">
    <citation type="submission" date="2024-06" db="EMBL/GenBank/DDBJ databases">
        <title>Genomic Encyclopedia of Type Strains, Phase IV (KMG-IV): sequencing the most valuable type-strain genomes for metagenomic binning, comparative biology and taxonomic classification.</title>
        <authorList>
            <person name="Goeker M."/>
        </authorList>
    </citation>
    <scope>NUCLEOTIDE SEQUENCE [LARGE SCALE GENOMIC DNA]</scope>
    <source>
        <strain evidence="13 14">DSM 105042</strain>
    </source>
</reference>
<dbReference type="SUPFAM" id="SSF51621">
    <property type="entry name" value="Phosphoenolpyruvate/pyruvate domain"/>
    <property type="match status" value="1"/>
</dbReference>
<evidence type="ECO:0000256" key="2">
    <source>
        <dbReference type="ARBA" id="ARBA00008663"/>
    </source>
</evidence>
<evidence type="ECO:0000256" key="7">
    <source>
        <dbReference type="ARBA" id="ARBA00022777"/>
    </source>
</evidence>
<evidence type="ECO:0000256" key="3">
    <source>
        <dbReference type="ARBA" id="ARBA00012142"/>
    </source>
</evidence>
<dbReference type="RefSeq" id="WP_312038824.1">
    <property type="nucleotide sequence ID" value="NZ_JALJRA010000009.1"/>
</dbReference>
<dbReference type="InterPro" id="IPR015793">
    <property type="entry name" value="Pyrv_Knase_brl"/>
</dbReference>
<dbReference type="Proteomes" id="UP001549031">
    <property type="component" value="Unassembled WGS sequence"/>
</dbReference>
<keyword evidence="10" id="KW-0324">Glycolysis</keyword>
<dbReference type="Gene3D" id="2.40.33.10">
    <property type="entry name" value="PK beta-barrel domain-like"/>
    <property type="match status" value="1"/>
</dbReference>
<evidence type="ECO:0000256" key="10">
    <source>
        <dbReference type="ARBA" id="ARBA00023152"/>
    </source>
</evidence>
<keyword evidence="7 13" id="KW-0418">Kinase</keyword>